<feature type="region of interest" description="Disordered" evidence="1">
    <location>
        <begin position="57"/>
        <end position="80"/>
    </location>
</feature>
<dbReference type="eggNOG" id="ENOG5033G32">
    <property type="taxonomic scope" value="Bacteria"/>
</dbReference>
<dbReference type="OrthoDB" id="573886at2"/>
<dbReference type="HOGENOM" id="CLU_177101_1_0_3"/>
<gene>
    <name evidence="2" type="ordered locus">Tery_2381</name>
</gene>
<sequence>MSETLKANTSVPTTQEKEIEEVIKGLEQYRERIINETLEQAKKVKIPKAKAMANLEQHPELSKIDQALNELRSATQHQMR</sequence>
<dbReference type="KEGG" id="ter:Tery_2381"/>
<dbReference type="RefSeq" id="WP_011611968.1">
    <property type="nucleotide sequence ID" value="NC_008312.1"/>
</dbReference>
<evidence type="ECO:0000256" key="1">
    <source>
        <dbReference type="SAM" id="MobiDB-lite"/>
    </source>
</evidence>
<name>Q112H3_TRIEI</name>
<organism evidence="2">
    <name type="scientific">Trichodesmium erythraeum (strain IMS101)</name>
    <dbReference type="NCBI Taxonomy" id="203124"/>
    <lineage>
        <taxon>Bacteria</taxon>
        <taxon>Bacillati</taxon>
        <taxon>Cyanobacteriota</taxon>
        <taxon>Cyanophyceae</taxon>
        <taxon>Oscillatoriophycideae</taxon>
        <taxon>Oscillatoriales</taxon>
        <taxon>Microcoleaceae</taxon>
        <taxon>Trichodesmium</taxon>
    </lineage>
</organism>
<reference evidence="2" key="1">
    <citation type="submission" date="2006-06" db="EMBL/GenBank/DDBJ databases">
        <title>Complete sequence of Trichodesmium erythraeum IMS101.</title>
        <authorList>
            <consortium name="US DOE Joint Genome Institute"/>
            <person name="Copeland A."/>
            <person name="Lucas S."/>
            <person name="Lapidus A."/>
            <person name="Barry K."/>
            <person name="Detter J.C."/>
            <person name="Glavina del Rio T."/>
            <person name="Hammon N."/>
            <person name="Israni S."/>
            <person name="Dalin E."/>
            <person name="Tice H."/>
            <person name="Pitluck S."/>
            <person name="Kiss H."/>
            <person name="Munk A.C."/>
            <person name="Brettin T."/>
            <person name="Bruce D."/>
            <person name="Han C."/>
            <person name="Tapia R."/>
            <person name="Gilna P."/>
            <person name="Schmutz J."/>
            <person name="Larimer F."/>
            <person name="Land M."/>
            <person name="Hauser L."/>
            <person name="Kyrpides N."/>
            <person name="Kim E."/>
            <person name="Richardson P."/>
        </authorList>
    </citation>
    <scope>NUCLEOTIDE SEQUENCE [LARGE SCALE GENOMIC DNA]</scope>
    <source>
        <strain evidence="2">IMS101</strain>
    </source>
</reference>
<proteinExistence type="predicted"/>
<dbReference type="EMBL" id="CP000393">
    <property type="protein sequence ID" value="ABG51601.1"/>
    <property type="molecule type" value="Genomic_DNA"/>
</dbReference>
<evidence type="ECO:0000313" key="2">
    <source>
        <dbReference type="EMBL" id="ABG51601.1"/>
    </source>
</evidence>
<protein>
    <submittedName>
        <fullName evidence="2">Uncharacterized protein</fullName>
    </submittedName>
</protein>
<dbReference type="AlphaFoldDB" id="Q112H3"/>
<accession>Q112H3</accession>